<sequence>MMDEPYVLASQAPQVFYVEDKRHKDWYAVVKTKARDMFDAGVGPQREEDDTYSFSENVLYNISTNEVVSDHRRWARDDLKGMTIDASIIAERDLHGVNNEDEFIDDESDNEDDNKDEYTEDEMGKKRRLPFVEVGEGPSSSRQRGEELQAAHTSDAGSQPPGMEKDHPLTVVQVGQVSSRSRYIMQEELRAAYDAEHARWEEGDDDDDETQPPSAGSYSYSVDYS</sequence>
<proteinExistence type="predicted"/>
<feature type="domain" description="DUF4216" evidence="2">
    <location>
        <begin position="3"/>
        <end position="29"/>
    </location>
</feature>
<protein>
    <recommendedName>
        <fullName evidence="2">DUF4216 domain-containing protein</fullName>
    </recommendedName>
</protein>
<accession>A0A7N2MI07</accession>
<dbReference type="InParanoid" id="A0A7N2MI07"/>
<evidence type="ECO:0000313" key="4">
    <source>
        <dbReference type="Proteomes" id="UP000594261"/>
    </source>
</evidence>
<organism evidence="3 4">
    <name type="scientific">Quercus lobata</name>
    <name type="common">Valley oak</name>
    <dbReference type="NCBI Taxonomy" id="97700"/>
    <lineage>
        <taxon>Eukaryota</taxon>
        <taxon>Viridiplantae</taxon>
        <taxon>Streptophyta</taxon>
        <taxon>Embryophyta</taxon>
        <taxon>Tracheophyta</taxon>
        <taxon>Spermatophyta</taxon>
        <taxon>Magnoliopsida</taxon>
        <taxon>eudicotyledons</taxon>
        <taxon>Gunneridae</taxon>
        <taxon>Pentapetalae</taxon>
        <taxon>rosids</taxon>
        <taxon>fabids</taxon>
        <taxon>Fagales</taxon>
        <taxon>Fagaceae</taxon>
        <taxon>Quercus</taxon>
    </lineage>
</organism>
<keyword evidence="4" id="KW-1185">Reference proteome</keyword>
<reference evidence="3 4" key="1">
    <citation type="journal article" date="2016" name="G3 (Bethesda)">
        <title>First Draft Assembly and Annotation of the Genome of a California Endemic Oak Quercus lobata Nee (Fagaceae).</title>
        <authorList>
            <person name="Sork V.L."/>
            <person name="Fitz-Gibbon S.T."/>
            <person name="Puiu D."/>
            <person name="Crepeau M."/>
            <person name="Gugger P.F."/>
            <person name="Sherman R."/>
            <person name="Stevens K."/>
            <person name="Langley C.H."/>
            <person name="Pellegrini M."/>
            <person name="Salzberg S.L."/>
        </authorList>
    </citation>
    <scope>NUCLEOTIDE SEQUENCE [LARGE SCALE GENOMIC DNA]</scope>
    <source>
        <strain evidence="3 4">cv. SW786</strain>
    </source>
</reference>
<feature type="region of interest" description="Disordered" evidence="1">
    <location>
        <begin position="195"/>
        <end position="225"/>
    </location>
</feature>
<dbReference type="EMBL" id="LRBV02000009">
    <property type="status" value="NOT_ANNOTATED_CDS"/>
    <property type="molecule type" value="Genomic_DNA"/>
</dbReference>
<feature type="compositionally biased region" description="Polar residues" evidence="1">
    <location>
        <begin position="211"/>
        <end position="225"/>
    </location>
</feature>
<evidence type="ECO:0000259" key="2">
    <source>
        <dbReference type="Pfam" id="PF13952"/>
    </source>
</evidence>
<reference evidence="3" key="2">
    <citation type="submission" date="2021-01" db="UniProtKB">
        <authorList>
            <consortium name="EnsemblPlants"/>
        </authorList>
    </citation>
    <scope>IDENTIFICATION</scope>
</reference>
<dbReference type="Pfam" id="PF13952">
    <property type="entry name" value="DUF4216"/>
    <property type="match status" value="1"/>
</dbReference>
<dbReference type="InterPro" id="IPR025312">
    <property type="entry name" value="DUF4216"/>
</dbReference>
<dbReference type="Gramene" id="QL09p022007:mrna">
    <property type="protein sequence ID" value="QL09p022007:mrna"/>
    <property type="gene ID" value="QL09p022007"/>
</dbReference>
<dbReference type="EnsemblPlants" id="QL09p022007:mrna">
    <property type="protein sequence ID" value="QL09p022007:mrna"/>
    <property type="gene ID" value="QL09p022007"/>
</dbReference>
<evidence type="ECO:0000313" key="3">
    <source>
        <dbReference type="EnsemblPlants" id="QL09p022007:mrna"/>
    </source>
</evidence>
<name>A0A7N2MI07_QUELO</name>
<feature type="compositionally biased region" description="Acidic residues" evidence="1">
    <location>
        <begin position="99"/>
        <end position="121"/>
    </location>
</feature>
<feature type="region of interest" description="Disordered" evidence="1">
    <location>
        <begin position="99"/>
        <end position="171"/>
    </location>
</feature>
<dbReference type="Proteomes" id="UP000594261">
    <property type="component" value="Chromosome 9"/>
</dbReference>
<dbReference type="AlphaFoldDB" id="A0A7N2MI07"/>
<evidence type="ECO:0000256" key="1">
    <source>
        <dbReference type="SAM" id="MobiDB-lite"/>
    </source>
</evidence>